<dbReference type="Gene3D" id="3.50.30.30">
    <property type="match status" value="1"/>
</dbReference>
<evidence type="ECO:0000313" key="5">
    <source>
        <dbReference type="EMBL" id="EIM78404.1"/>
    </source>
</evidence>
<evidence type="ECO:0000259" key="2">
    <source>
        <dbReference type="Pfam" id="PF02225"/>
    </source>
</evidence>
<evidence type="ECO:0000256" key="1">
    <source>
        <dbReference type="ARBA" id="ARBA00005634"/>
    </source>
</evidence>
<dbReference type="Gene3D" id="1.20.930.40">
    <property type="entry name" value="Transferrin receptor-like, dimerisation domain"/>
    <property type="match status" value="1"/>
</dbReference>
<dbReference type="Pfam" id="PF04253">
    <property type="entry name" value="TFR_dimer"/>
    <property type="match status" value="1"/>
</dbReference>
<reference evidence="5 6" key="1">
    <citation type="submission" date="2012-05" db="EMBL/GenBank/DDBJ databases">
        <title>Genome sequence of Nitritalea halalkaliphila LW7.</title>
        <authorList>
            <person name="Jangir P.K."/>
            <person name="Singh A."/>
            <person name="Shivaji S."/>
            <person name="Sharma R."/>
        </authorList>
    </citation>
    <scope>NUCLEOTIDE SEQUENCE [LARGE SCALE GENOMIC DNA]</scope>
    <source>
        <strain evidence="5 6">LW7</strain>
    </source>
</reference>
<name>I5C9A2_9BACT</name>
<dbReference type="SUPFAM" id="SSF47672">
    <property type="entry name" value="Transferrin receptor-like dimerisation domain"/>
    <property type="match status" value="1"/>
</dbReference>
<dbReference type="CDD" id="cd02121">
    <property type="entry name" value="PA_GCPII_like"/>
    <property type="match status" value="1"/>
</dbReference>
<dbReference type="InterPro" id="IPR003137">
    <property type="entry name" value="PA_domain"/>
</dbReference>
<feature type="domain" description="Peptidase M28" evidence="4">
    <location>
        <begin position="368"/>
        <end position="552"/>
    </location>
</feature>
<dbReference type="InterPro" id="IPR039373">
    <property type="entry name" value="Peptidase_M28B"/>
</dbReference>
<dbReference type="FunFam" id="3.40.630.10:FF:000101">
    <property type="entry name" value="N-acetylated alpha-linked acidic dipeptidase like 1"/>
    <property type="match status" value="1"/>
</dbReference>
<dbReference type="PANTHER" id="PTHR10404">
    <property type="entry name" value="N-ACETYLATED-ALPHA-LINKED ACIDIC DIPEPTIDASE"/>
    <property type="match status" value="1"/>
</dbReference>
<evidence type="ECO:0008006" key="7">
    <source>
        <dbReference type="Google" id="ProtNLM"/>
    </source>
</evidence>
<feature type="domain" description="PA" evidence="2">
    <location>
        <begin position="183"/>
        <end position="247"/>
    </location>
</feature>
<evidence type="ECO:0000259" key="4">
    <source>
        <dbReference type="Pfam" id="PF04389"/>
    </source>
</evidence>
<dbReference type="PATRIC" id="fig|1189621.3.peg.842"/>
<keyword evidence="6" id="KW-1185">Reference proteome</keyword>
<protein>
    <recommendedName>
        <fullName evidence="7">Glutamate carboxypeptidase II</fullName>
    </recommendedName>
</protein>
<dbReference type="InterPro" id="IPR046450">
    <property type="entry name" value="PA_dom_sf"/>
</dbReference>
<dbReference type="Proteomes" id="UP000005551">
    <property type="component" value="Unassembled WGS sequence"/>
</dbReference>
<dbReference type="AlphaFoldDB" id="I5C9A2"/>
<comment type="similarity">
    <text evidence="1">Belongs to the peptidase M28 family. M28B subfamily.</text>
</comment>
<dbReference type="InterPro" id="IPR036757">
    <property type="entry name" value="TFR-like_dimer_dom_sf"/>
</dbReference>
<accession>I5C9A2</accession>
<organism evidence="5 6">
    <name type="scientific">Nitritalea halalkaliphila LW7</name>
    <dbReference type="NCBI Taxonomy" id="1189621"/>
    <lineage>
        <taxon>Bacteria</taxon>
        <taxon>Pseudomonadati</taxon>
        <taxon>Bacteroidota</taxon>
        <taxon>Cytophagia</taxon>
        <taxon>Cytophagales</taxon>
        <taxon>Cyclobacteriaceae</taxon>
        <taxon>Nitritalea</taxon>
    </lineage>
</organism>
<gene>
    <name evidence="5" type="ORF">A3SI_04030</name>
</gene>
<evidence type="ECO:0000313" key="6">
    <source>
        <dbReference type="Proteomes" id="UP000005551"/>
    </source>
</evidence>
<dbReference type="EMBL" id="AJYA01000007">
    <property type="protein sequence ID" value="EIM78404.1"/>
    <property type="molecule type" value="Genomic_DNA"/>
</dbReference>
<comment type="caution">
    <text evidence="5">The sequence shown here is derived from an EMBL/GenBank/DDBJ whole genome shotgun (WGS) entry which is preliminary data.</text>
</comment>
<dbReference type="Pfam" id="PF04389">
    <property type="entry name" value="Peptidase_M28"/>
    <property type="match status" value="1"/>
</dbReference>
<dbReference type="InterPro" id="IPR007484">
    <property type="entry name" value="Peptidase_M28"/>
</dbReference>
<feature type="domain" description="Transferrin receptor-like dimerisation" evidence="3">
    <location>
        <begin position="617"/>
        <end position="725"/>
    </location>
</feature>
<dbReference type="Pfam" id="PF02225">
    <property type="entry name" value="PA"/>
    <property type="match status" value="1"/>
</dbReference>
<dbReference type="STRING" id="1189621.A3SI_04030"/>
<dbReference type="SUPFAM" id="SSF52025">
    <property type="entry name" value="PA domain"/>
    <property type="match status" value="1"/>
</dbReference>
<sequence>MAQPKKAFPPDHLHKKRGHFLFNPYLGLFNKESYSMKKKYLYGLGLCMALHLPILQAQTLNGFSTEKQKQQESLEKRFLDLVDESGFRRHLEILTKEPHPAGSEANKRVEAYMAETMQAAGWEVKRYPYDVYLSKEPGTSLIEIIRPNREPLSQQENEWEADPYLAHPDLGKGWNAFSGSGDVRGEVVYVNYGVKADFEALKKMGVDLKGKILLARYGGNFRGFKAKFAEEAGAAGLIIYTDPKDSGFTRGLTYPEGIFYDASAIQRGSLLTVPWTGDALTPFKPALPRDGKQKVDRLDPETEGLLHSIPVLPIGYGAAEKILSQMKGQAVPPAWQGGLPFTYRIEGGSGLEVRVMVDQKREFVRATNVVGTLKGSKYPDEWIILGCHYDAWSFGSTDPNSGTALLLNLSETLQKLAQEGYRPERSILIAHWDAEEHGVIGSTEWVEQLHDELQAKALAYINLDAAVSGRNFGAASSPTLKQGIIEAAKMVTFPDSAKTVFEVWAGQKEEPTIGNLGGGSDHIAFYMHAGIPSLSGGASGPTLYHTNYDNMHFYETFADPSFKMGAAVERLVGILTLRLANADVIPYQVSRYAQDLEGHFQTATRQVQSFDKGFEGFPQVRAALEALTAKGQAWDSAVEKALATGSLKPDQLKTINKQLLGLEKSFIDKKGMYFGDWYRSLYASNDPFSGYASWILPGIQYEVERKSTERLAEWDTRYAAALDDLRQKIDALLELL</sequence>
<proteinExistence type="inferred from homology"/>
<dbReference type="Gene3D" id="3.40.630.10">
    <property type="entry name" value="Zn peptidases"/>
    <property type="match status" value="1"/>
</dbReference>
<dbReference type="SUPFAM" id="SSF53187">
    <property type="entry name" value="Zn-dependent exopeptidases"/>
    <property type="match status" value="1"/>
</dbReference>
<dbReference type="InterPro" id="IPR007365">
    <property type="entry name" value="TFR-like_dimer_dom"/>
</dbReference>
<evidence type="ECO:0000259" key="3">
    <source>
        <dbReference type="Pfam" id="PF04253"/>
    </source>
</evidence>
<dbReference type="PANTHER" id="PTHR10404:SF46">
    <property type="entry name" value="VACUOLAR PROTEIN SORTING-ASSOCIATED PROTEIN 70"/>
    <property type="match status" value="1"/>
</dbReference>